<feature type="transmembrane region" description="Helical" evidence="2">
    <location>
        <begin position="26"/>
        <end position="46"/>
    </location>
</feature>
<evidence type="ECO:0000313" key="4">
    <source>
        <dbReference type="Proteomes" id="UP001262754"/>
    </source>
</evidence>
<feature type="compositionally biased region" description="Low complexity" evidence="1">
    <location>
        <begin position="133"/>
        <end position="147"/>
    </location>
</feature>
<evidence type="ECO:0000256" key="1">
    <source>
        <dbReference type="SAM" id="MobiDB-lite"/>
    </source>
</evidence>
<organism evidence="3 4">
    <name type="scientific">Caulobacter rhizosphaerae</name>
    <dbReference type="NCBI Taxonomy" id="2010972"/>
    <lineage>
        <taxon>Bacteria</taxon>
        <taxon>Pseudomonadati</taxon>
        <taxon>Pseudomonadota</taxon>
        <taxon>Alphaproteobacteria</taxon>
        <taxon>Caulobacterales</taxon>
        <taxon>Caulobacteraceae</taxon>
        <taxon>Caulobacter</taxon>
    </lineage>
</organism>
<protein>
    <submittedName>
        <fullName evidence="3">Lysylphosphatidylglycerol synthetase-like protein (DUF2156 family)</fullName>
    </submittedName>
</protein>
<dbReference type="Proteomes" id="UP001262754">
    <property type="component" value="Unassembled WGS sequence"/>
</dbReference>
<feature type="compositionally biased region" description="Low complexity" evidence="1">
    <location>
        <begin position="105"/>
        <end position="120"/>
    </location>
</feature>
<gene>
    <name evidence="3" type="ORF">J2800_004145</name>
</gene>
<name>A0ABU1N4X7_9CAUL</name>
<evidence type="ECO:0000313" key="3">
    <source>
        <dbReference type="EMBL" id="MDR6533383.1"/>
    </source>
</evidence>
<comment type="caution">
    <text evidence="3">The sequence shown here is derived from an EMBL/GenBank/DDBJ whole genome shotgun (WGS) entry which is preliminary data.</text>
</comment>
<keyword evidence="2" id="KW-0812">Transmembrane</keyword>
<proteinExistence type="predicted"/>
<keyword evidence="4" id="KW-1185">Reference proteome</keyword>
<evidence type="ECO:0000256" key="2">
    <source>
        <dbReference type="SAM" id="Phobius"/>
    </source>
</evidence>
<sequence length="147" mass="14821">MTYVDPQAPPPERVVHVRREGGATGWFVAGAVAIVAVVAIAFMLTVGARTPSDDQIAQAQDQGRAAAVAENAQTGAAQATIVAQQAARDASAAADSARRSTENTAANAAQAAHDAAARAASSRDDTLAPSADPNVQAPPAQQSQPVN</sequence>
<accession>A0ABU1N4X7</accession>
<feature type="compositionally biased region" description="Low complexity" evidence="1">
    <location>
        <begin position="84"/>
        <end position="95"/>
    </location>
</feature>
<reference evidence="3 4" key="1">
    <citation type="submission" date="2023-07" db="EMBL/GenBank/DDBJ databases">
        <title>Sorghum-associated microbial communities from plants grown in Nebraska, USA.</title>
        <authorList>
            <person name="Schachtman D."/>
        </authorList>
    </citation>
    <scope>NUCLEOTIDE SEQUENCE [LARGE SCALE GENOMIC DNA]</scope>
    <source>
        <strain evidence="3 4">DS2154</strain>
    </source>
</reference>
<feature type="region of interest" description="Disordered" evidence="1">
    <location>
        <begin position="84"/>
        <end position="147"/>
    </location>
</feature>
<keyword evidence="2" id="KW-0472">Membrane</keyword>
<dbReference type="EMBL" id="JAVDRL010000012">
    <property type="protein sequence ID" value="MDR6533383.1"/>
    <property type="molecule type" value="Genomic_DNA"/>
</dbReference>
<keyword evidence="2" id="KW-1133">Transmembrane helix</keyword>
<dbReference type="RefSeq" id="WP_056753739.1">
    <property type="nucleotide sequence ID" value="NZ_BMLD01000001.1"/>
</dbReference>